<gene>
    <name evidence="2" type="ORF">MICPUN_113839</name>
</gene>
<dbReference type="STRING" id="296587.C1FHJ3"/>
<keyword evidence="3" id="KW-1185">Reference proteome</keyword>
<dbReference type="GeneID" id="8247130"/>
<feature type="coiled-coil region" evidence="1">
    <location>
        <begin position="419"/>
        <end position="460"/>
    </location>
</feature>
<dbReference type="AlphaFoldDB" id="C1FHJ3"/>
<feature type="coiled-coil region" evidence="1">
    <location>
        <begin position="141"/>
        <end position="287"/>
    </location>
</feature>
<dbReference type="Proteomes" id="UP000002009">
    <property type="component" value="Chromosome 10"/>
</dbReference>
<proteinExistence type="predicted"/>
<dbReference type="RefSeq" id="XP_002508572.1">
    <property type="nucleotide sequence ID" value="XM_002508526.1"/>
</dbReference>
<keyword evidence="1" id="KW-0175">Coiled coil</keyword>
<evidence type="ECO:0000313" key="3">
    <source>
        <dbReference type="Proteomes" id="UP000002009"/>
    </source>
</evidence>
<dbReference type="EMBL" id="CP001576">
    <property type="protein sequence ID" value="ACO69830.1"/>
    <property type="molecule type" value="Genomic_DNA"/>
</dbReference>
<name>C1FHJ3_MICCC</name>
<dbReference type="KEGG" id="mis:MICPUN_113839"/>
<organism evidence="2 3">
    <name type="scientific">Micromonas commoda (strain RCC299 / NOUM17 / CCMP2709)</name>
    <name type="common">Picoplanktonic green alga</name>
    <dbReference type="NCBI Taxonomy" id="296587"/>
    <lineage>
        <taxon>Eukaryota</taxon>
        <taxon>Viridiplantae</taxon>
        <taxon>Chlorophyta</taxon>
        <taxon>Mamiellophyceae</taxon>
        <taxon>Mamiellales</taxon>
        <taxon>Mamiellaceae</taxon>
        <taxon>Micromonas</taxon>
    </lineage>
</organism>
<evidence type="ECO:0000256" key="1">
    <source>
        <dbReference type="SAM" id="Coils"/>
    </source>
</evidence>
<reference evidence="2 3" key="1">
    <citation type="journal article" date="2009" name="Science">
        <title>Green evolution and dynamic adaptations revealed by genomes of the marine picoeukaryotes Micromonas.</title>
        <authorList>
            <person name="Worden A.Z."/>
            <person name="Lee J.H."/>
            <person name="Mock T."/>
            <person name="Rouze P."/>
            <person name="Simmons M.P."/>
            <person name="Aerts A.L."/>
            <person name="Allen A.E."/>
            <person name="Cuvelier M.L."/>
            <person name="Derelle E."/>
            <person name="Everett M.V."/>
            <person name="Foulon E."/>
            <person name="Grimwood J."/>
            <person name="Gundlach H."/>
            <person name="Henrissat B."/>
            <person name="Napoli C."/>
            <person name="McDonald S.M."/>
            <person name="Parker M.S."/>
            <person name="Rombauts S."/>
            <person name="Salamov A."/>
            <person name="Von Dassow P."/>
            <person name="Badger J.H."/>
            <person name="Coutinho P.M."/>
            <person name="Demir E."/>
            <person name="Dubchak I."/>
            <person name="Gentemann C."/>
            <person name="Eikrem W."/>
            <person name="Gready J.E."/>
            <person name="John U."/>
            <person name="Lanier W."/>
            <person name="Lindquist E.A."/>
            <person name="Lucas S."/>
            <person name="Mayer K.F."/>
            <person name="Moreau H."/>
            <person name="Not F."/>
            <person name="Otillar R."/>
            <person name="Panaud O."/>
            <person name="Pangilinan J."/>
            <person name="Paulsen I."/>
            <person name="Piegu B."/>
            <person name="Poliakov A."/>
            <person name="Robbens S."/>
            <person name="Schmutz J."/>
            <person name="Toulza E."/>
            <person name="Wyss T."/>
            <person name="Zelensky A."/>
            <person name="Zhou K."/>
            <person name="Armbrust E.V."/>
            <person name="Bhattacharya D."/>
            <person name="Goodenough U.W."/>
            <person name="Van de Peer Y."/>
            <person name="Grigoriev I.V."/>
        </authorList>
    </citation>
    <scope>NUCLEOTIDE SEQUENCE [LARGE SCALE GENOMIC DNA]</scope>
    <source>
        <strain evidence="3">RCC299 / NOUM17</strain>
    </source>
</reference>
<sequence length="706" mass="77378">MSTHSVTPALSAVTLCGPKSRAINPVAPVTRAGADSLRLKKVFTGTALRRATLRSTRRQIPAAVRAHGHGHSHGDGGHEHGQDYDDKDDVNIHSHTWPPKAGETWKNFKPVEKREPGDRLAEVLDVIRNAKYESISRNQGRDDLAMRLAAAEQENEKLTEEVKKQQAINDKAAHELLKDAEELAFMSMRLENLEREAEALKDLNVKLVEAADQLAVMVGNNDVASTTATHLDHDLTALRMEADSAKDALATAEARAAAERSDLIARIRTLEIDLAEAEGEAEEAAEVGAMVIGGAATAGAELEKARLTVEKLSALAKRRGDELLAAEAAASAAAREVASLKEQLANSSAGTGHLARVRELEVLMSEMLTAEEANILEARIRELEIIMADMIEPEELDAALARIRSLEIVMADMVDAEELEAAEARATEMEARAAALEVEADRLRARVRALEAEMAGMSYDDGEDLAVAPVEPRKGGTFKRRSGQFIMRKFDFAAVKAKTAPVKAFKRSGTFSLRRMKFSPKAAATSAAPAKKVERSVEEPVVFNFEQKKPGFKRTPGTFTKRKLSFGEPKVVASEPSTFRRSGTFTLRKFDFAAVRAKTAPAKAFKRSGVFSLRKMKFTVRPAQPTSGAGFTRKSGQFTMRKFDFVAAKVKAQEGKSFKRGGNFTLRKMNFRENAQQEIALETRSGTFVRSGGNFTMRRFDFLKAR</sequence>
<protein>
    <submittedName>
        <fullName evidence="2">Uncharacterized protein</fullName>
    </submittedName>
</protein>
<dbReference type="OMA" id="MAYMDYA"/>
<evidence type="ECO:0000313" key="2">
    <source>
        <dbReference type="EMBL" id="ACO69830.1"/>
    </source>
</evidence>
<dbReference type="InParanoid" id="C1FHJ3"/>
<accession>C1FHJ3</accession>